<evidence type="ECO:0000313" key="2">
    <source>
        <dbReference type="EMBL" id="CDW47574.1"/>
    </source>
</evidence>
<name>A0A0K2VAP5_LEPSM</name>
<keyword evidence="1" id="KW-1133">Transmembrane helix</keyword>
<dbReference type="AlphaFoldDB" id="A0A0K2VAP5"/>
<protein>
    <submittedName>
        <fullName evidence="2">Uncharacterized protein</fullName>
    </submittedName>
</protein>
<keyword evidence="1" id="KW-0812">Transmembrane</keyword>
<dbReference type="OrthoDB" id="6375579at2759"/>
<accession>A0A0K2VAP5</accession>
<proteinExistence type="predicted"/>
<organism evidence="2">
    <name type="scientific">Lepeophtheirus salmonis</name>
    <name type="common">Salmon louse</name>
    <name type="synonym">Caligus salmonis</name>
    <dbReference type="NCBI Taxonomy" id="72036"/>
    <lineage>
        <taxon>Eukaryota</taxon>
        <taxon>Metazoa</taxon>
        <taxon>Ecdysozoa</taxon>
        <taxon>Arthropoda</taxon>
        <taxon>Crustacea</taxon>
        <taxon>Multicrustacea</taxon>
        <taxon>Hexanauplia</taxon>
        <taxon>Copepoda</taxon>
        <taxon>Siphonostomatoida</taxon>
        <taxon>Caligidae</taxon>
        <taxon>Lepeophtheirus</taxon>
    </lineage>
</organism>
<sequence>MPSEREAKKERNDFVDPILKANEETTPIPNYFAPAIVLDVVQLKFIGASVLTLFALADTLYRSKVKIYHSSTLTYTAKKANSYSQACRSLTLKITRSTMTKKKIS</sequence>
<evidence type="ECO:0000256" key="1">
    <source>
        <dbReference type="SAM" id="Phobius"/>
    </source>
</evidence>
<keyword evidence="1" id="KW-0472">Membrane</keyword>
<reference evidence="2" key="1">
    <citation type="submission" date="2014-05" db="EMBL/GenBank/DDBJ databases">
        <authorList>
            <person name="Chronopoulou M."/>
        </authorList>
    </citation>
    <scope>NUCLEOTIDE SEQUENCE</scope>
    <source>
        <tissue evidence="2">Whole organism</tissue>
    </source>
</reference>
<dbReference type="EMBL" id="HACA01030213">
    <property type="protein sequence ID" value="CDW47574.1"/>
    <property type="molecule type" value="Transcribed_RNA"/>
</dbReference>
<feature type="transmembrane region" description="Helical" evidence="1">
    <location>
        <begin position="31"/>
        <end position="56"/>
    </location>
</feature>